<name>A0A5J5EE86_9PEZI</name>
<gene>
    <name evidence="2" type="ORF">FN846DRAFT_1025832</name>
</gene>
<reference evidence="2 3" key="1">
    <citation type="submission" date="2019-09" db="EMBL/GenBank/DDBJ databases">
        <title>Draft genome of the ectomycorrhizal ascomycete Sphaerosporella brunnea.</title>
        <authorList>
            <consortium name="DOE Joint Genome Institute"/>
            <person name="Benucci G.M."/>
            <person name="Marozzi G."/>
            <person name="Antonielli L."/>
            <person name="Sanchez S."/>
            <person name="Marco P."/>
            <person name="Wang X."/>
            <person name="Falini L.B."/>
            <person name="Barry K."/>
            <person name="Haridas S."/>
            <person name="Lipzen A."/>
            <person name="Labutti K."/>
            <person name="Grigoriev I.V."/>
            <person name="Murat C."/>
            <person name="Martin F."/>
            <person name="Albertini E."/>
            <person name="Donnini D."/>
            <person name="Bonito G."/>
        </authorList>
    </citation>
    <scope>NUCLEOTIDE SEQUENCE [LARGE SCALE GENOMIC DNA]</scope>
    <source>
        <strain evidence="2 3">Sb_GMNB300</strain>
    </source>
</reference>
<evidence type="ECO:0000256" key="1">
    <source>
        <dbReference type="SAM" id="Phobius"/>
    </source>
</evidence>
<comment type="caution">
    <text evidence="2">The sequence shown here is derived from an EMBL/GenBank/DDBJ whole genome shotgun (WGS) entry which is preliminary data.</text>
</comment>
<keyword evidence="1" id="KW-0812">Transmembrane</keyword>
<organism evidence="2 3">
    <name type="scientific">Sphaerosporella brunnea</name>
    <dbReference type="NCBI Taxonomy" id="1250544"/>
    <lineage>
        <taxon>Eukaryota</taxon>
        <taxon>Fungi</taxon>
        <taxon>Dikarya</taxon>
        <taxon>Ascomycota</taxon>
        <taxon>Pezizomycotina</taxon>
        <taxon>Pezizomycetes</taxon>
        <taxon>Pezizales</taxon>
        <taxon>Pyronemataceae</taxon>
        <taxon>Sphaerosporella</taxon>
    </lineage>
</organism>
<dbReference type="InParanoid" id="A0A5J5EE86"/>
<accession>A0A5J5EE86</accession>
<keyword evidence="1" id="KW-0472">Membrane</keyword>
<keyword evidence="1" id="KW-1133">Transmembrane helix</keyword>
<keyword evidence="3" id="KW-1185">Reference proteome</keyword>
<protein>
    <submittedName>
        <fullName evidence="2">Uncharacterized protein</fullName>
    </submittedName>
</protein>
<dbReference type="Proteomes" id="UP000326924">
    <property type="component" value="Unassembled WGS sequence"/>
</dbReference>
<proteinExistence type="predicted"/>
<dbReference type="AlphaFoldDB" id="A0A5J5EE86"/>
<feature type="transmembrane region" description="Helical" evidence="1">
    <location>
        <begin position="78"/>
        <end position="96"/>
    </location>
</feature>
<evidence type="ECO:0000313" key="3">
    <source>
        <dbReference type="Proteomes" id="UP000326924"/>
    </source>
</evidence>
<dbReference type="EMBL" id="VXIS01000474">
    <property type="protein sequence ID" value="KAA8893246.1"/>
    <property type="molecule type" value="Genomic_DNA"/>
</dbReference>
<evidence type="ECO:0000313" key="2">
    <source>
        <dbReference type="EMBL" id="KAA8893246.1"/>
    </source>
</evidence>
<sequence length="127" mass="13517">MWAFPSADRSPGSIAIERYPSPSTSACLCSRTVSQIAAARPPFVSVIPSCLGYAGGESWLGGDRKTGGEGVKREENNVLGDVLVVLVVVVVGYALYMKVSTKEIIDSIGPCTQRFAASNDEHNTQRP</sequence>